<dbReference type="InterPro" id="IPR000719">
    <property type="entry name" value="Prot_kinase_dom"/>
</dbReference>
<feature type="domain" description="Protein kinase" evidence="2">
    <location>
        <begin position="15"/>
        <end position="290"/>
    </location>
</feature>
<dbReference type="GO" id="GO:0016301">
    <property type="term" value="F:kinase activity"/>
    <property type="evidence" value="ECO:0007669"/>
    <property type="project" value="UniProtKB-KW"/>
</dbReference>
<feature type="compositionally biased region" description="Low complexity" evidence="1">
    <location>
        <begin position="406"/>
        <end position="417"/>
    </location>
</feature>
<dbReference type="Pfam" id="PF06293">
    <property type="entry name" value="Kdo"/>
    <property type="match status" value="1"/>
</dbReference>
<name>A0ABT6RM69_9ACTN</name>
<evidence type="ECO:0000259" key="2">
    <source>
        <dbReference type="PROSITE" id="PS50011"/>
    </source>
</evidence>
<feature type="compositionally biased region" description="Low complexity" evidence="1">
    <location>
        <begin position="374"/>
        <end position="394"/>
    </location>
</feature>
<gene>
    <name evidence="3" type="ORF">QIS99_04785</name>
</gene>
<keyword evidence="3" id="KW-0418">Kinase</keyword>
<dbReference type="SUPFAM" id="SSF56112">
    <property type="entry name" value="Protein kinase-like (PK-like)"/>
    <property type="match status" value="1"/>
</dbReference>
<keyword evidence="4" id="KW-1185">Reference proteome</keyword>
<evidence type="ECO:0000313" key="3">
    <source>
        <dbReference type="EMBL" id="MDI3385533.1"/>
    </source>
</evidence>
<accession>A0ABT6RM69</accession>
<evidence type="ECO:0000256" key="1">
    <source>
        <dbReference type="SAM" id="MobiDB-lite"/>
    </source>
</evidence>
<proteinExistence type="predicted"/>
<dbReference type="RefSeq" id="WP_282510687.1">
    <property type="nucleotide sequence ID" value="NZ_JASCIR010000002.1"/>
</dbReference>
<evidence type="ECO:0000313" key="4">
    <source>
        <dbReference type="Proteomes" id="UP001224661"/>
    </source>
</evidence>
<feature type="region of interest" description="Disordered" evidence="1">
    <location>
        <begin position="371"/>
        <end position="422"/>
    </location>
</feature>
<feature type="region of interest" description="Disordered" evidence="1">
    <location>
        <begin position="272"/>
        <end position="341"/>
    </location>
</feature>
<keyword evidence="3" id="KW-0808">Transferase</keyword>
<sequence length="575" mass="61712">MTPPGRPTVVAYSTLTLGRRLGQGGQGTVYEVSNKRINEAVDGGGWAVAYKEYADSVRAGLDADALHAQVALLGELSAAEGRWLCDKTAWPAAVVERGGDAGGFLMRAVPERYRFTLRSLTGTPTGAKRLANLEYLLNSDDYVAGIGLTISERHRLMLLADLAATLTRLHRIGITVGDLSPKNLLFTTDPQPECFLIDCDAMRLRGATVLPQAETPDWQVPSGEEKATRTSDVYKFALLAVRLFARDQSATDPTALSSAGPGLVDLARASLNSDPARRPTPAAWAEQLTSAAATASTDPAKAAPRRKQQQARPPSPKPAQGRPPGRPSGATRPRSGGQTSRVNWDAVKGLALLGAFLVFMIVLGVTNADDDSGPSAAPVPTTTAPTDPVDSSGGYDSGGDSDETPFETPSEEPSTLTPEDEEFGEISLDDCLSNYTEDAEWTPSTPSTTSCSGGDAYFYVESVEDEYGDCSSSDRTWFHINNDDTETNLCLNRNYTADQCMFAERNGDRLSMYFNAVTPCDAGIPDEYEYIVQLTAAYPDGAPDDVCGDDRIWILDSGAVLCGDWIWKRRGLPDI</sequence>
<protein>
    <submittedName>
        <fullName evidence="3">Lipopolysaccharide kinase InaA family protein</fullName>
    </submittedName>
</protein>
<dbReference type="EMBL" id="JASCIR010000002">
    <property type="protein sequence ID" value="MDI3385533.1"/>
    <property type="molecule type" value="Genomic_DNA"/>
</dbReference>
<reference evidence="3 4" key="1">
    <citation type="submission" date="2023-05" db="EMBL/GenBank/DDBJ databases">
        <title>Draft genome sequence of Streptomyces sp. B-S-A8 isolated from a cave soil in Thailand.</title>
        <authorList>
            <person name="Chamroensaksri N."/>
            <person name="Muangham S."/>
        </authorList>
    </citation>
    <scope>NUCLEOTIDE SEQUENCE [LARGE SCALE GENOMIC DNA]</scope>
    <source>
        <strain evidence="3 4">B-S-A8</strain>
    </source>
</reference>
<dbReference type="Gene3D" id="1.10.510.10">
    <property type="entry name" value="Transferase(Phosphotransferase) domain 1"/>
    <property type="match status" value="1"/>
</dbReference>
<comment type="caution">
    <text evidence="3">The sequence shown here is derived from an EMBL/GenBank/DDBJ whole genome shotgun (WGS) entry which is preliminary data.</text>
</comment>
<dbReference type="Proteomes" id="UP001224661">
    <property type="component" value="Unassembled WGS sequence"/>
</dbReference>
<dbReference type="PROSITE" id="PS50011">
    <property type="entry name" value="PROTEIN_KINASE_DOM"/>
    <property type="match status" value="1"/>
</dbReference>
<feature type="compositionally biased region" description="Low complexity" evidence="1">
    <location>
        <begin position="282"/>
        <end position="302"/>
    </location>
</feature>
<dbReference type="InterPro" id="IPR011009">
    <property type="entry name" value="Kinase-like_dom_sf"/>
</dbReference>
<organism evidence="3 4">
    <name type="scientific">Streptomyces solicavernae</name>
    <dbReference type="NCBI Taxonomy" id="3043614"/>
    <lineage>
        <taxon>Bacteria</taxon>
        <taxon>Bacillati</taxon>
        <taxon>Actinomycetota</taxon>
        <taxon>Actinomycetes</taxon>
        <taxon>Kitasatosporales</taxon>
        <taxon>Streptomycetaceae</taxon>
        <taxon>Streptomyces</taxon>
    </lineage>
</organism>